<evidence type="ECO:0000256" key="1">
    <source>
        <dbReference type="SAM" id="MobiDB-lite"/>
    </source>
</evidence>
<evidence type="ECO:0000313" key="2">
    <source>
        <dbReference type="EMBL" id="GAA2670169.1"/>
    </source>
</evidence>
<organism evidence="2 3">
    <name type="scientific">Streptomyces lunalinharesii</name>
    <dbReference type="NCBI Taxonomy" id="333384"/>
    <lineage>
        <taxon>Bacteria</taxon>
        <taxon>Bacillati</taxon>
        <taxon>Actinomycetota</taxon>
        <taxon>Actinomycetes</taxon>
        <taxon>Kitasatosporales</taxon>
        <taxon>Streptomycetaceae</taxon>
        <taxon>Streptomyces</taxon>
    </lineage>
</organism>
<evidence type="ECO:0008006" key="4">
    <source>
        <dbReference type="Google" id="ProtNLM"/>
    </source>
</evidence>
<protein>
    <recommendedName>
        <fullName evidence="4">FHA domain-containing protein</fullName>
    </recommendedName>
</protein>
<evidence type="ECO:0000313" key="3">
    <source>
        <dbReference type="Proteomes" id="UP001500994"/>
    </source>
</evidence>
<gene>
    <name evidence="2" type="ORF">GCM10009864_45240</name>
</gene>
<reference evidence="2 3" key="1">
    <citation type="journal article" date="2019" name="Int. J. Syst. Evol. Microbiol.">
        <title>The Global Catalogue of Microorganisms (GCM) 10K type strain sequencing project: providing services to taxonomists for standard genome sequencing and annotation.</title>
        <authorList>
            <consortium name="The Broad Institute Genomics Platform"/>
            <consortium name="The Broad Institute Genome Sequencing Center for Infectious Disease"/>
            <person name="Wu L."/>
            <person name="Ma J."/>
        </authorList>
    </citation>
    <scope>NUCLEOTIDE SEQUENCE [LARGE SCALE GENOMIC DNA]</scope>
    <source>
        <strain evidence="2 3">JCM 16374</strain>
    </source>
</reference>
<proteinExistence type="predicted"/>
<comment type="caution">
    <text evidence="2">The sequence shown here is derived from an EMBL/GenBank/DDBJ whole genome shotgun (WGS) entry which is preliminary data.</text>
</comment>
<keyword evidence="3" id="KW-1185">Reference proteome</keyword>
<sequence length="63" mass="6932">MLEGSQDGTTRTPPDTRSGRSVARDRRTRVFSIGSPVSHRHYRIVSGEKVVRAETALVTAPPK</sequence>
<accession>A0ABN3S7N3</accession>
<dbReference type="EMBL" id="BAAARK010000014">
    <property type="protein sequence ID" value="GAA2670169.1"/>
    <property type="molecule type" value="Genomic_DNA"/>
</dbReference>
<name>A0ABN3S7N3_9ACTN</name>
<feature type="compositionally biased region" description="Polar residues" evidence="1">
    <location>
        <begin position="1"/>
        <end position="15"/>
    </location>
</feature>
<dbReference type="Proteomes" id="UP001500994">
    <property type="component" value="Unassembled WGS sequence"/>
</dbReference>
<feature type="region of interest" description="Disordered" evidence="1">
    <location>
        <begin position="1"/>
        <end position="27"/>
    </location>
</feature>